<proteinExistence type="predicted"/>
<dbReference type="Proteomes" id="UP000292957">
    <property type="component" value="Unassembled WGS sequence"/>
</dbReference>
<evidence type="ECO:0000313" key="3">
    <source>
        <dbReference type="Proteomes" id="UP000292082"/>
    </source>
</evidence>
<evidence type="ECO:0000313" key="2">
    <source>
        <dbReference type="EMBL" id="TBU52048.1"/>
    </source>
</evidence>
<evidence type="ECO:0000313" key="1">
    <source>
        <dbReference type="EMBL" id="TBU23082.1"/>
    </source>
</evidence>
<accession>A0A4Q9NHB0</accession>
<name>A0A4Q9NHB0_9APHY</name>
<organism evidence="1">
    <name type="scientific">Dichomitus squalens</name>
    <dbReference type="NCBI Taxonomy" id="114155"/>
    <lineage>
        <taxon>Eukaryota</taxon>
        <taxon>Fungi</taxon>
        <taxon>Dikarya</taxon>
        <taxon>Basidiomycota</taxon>
        <taxon>Agaricomycotina</taxon>
        <taxon>Agaricomycetes</taxon>
        <taxon>Polyporales</taxon>
        <taxon>Polyporaceae</taxon>
        <taxon>Dichomitus</taxon>
    </lineage>
</organism>
<protein>
    <submittedName>
        <fullName evidence="1">Uncharacterized protein</fullName>
    </submittedName>
</protein>
<dbReference type="EMBL" id="ML143516">
    <property type="protein sequence ID" value="TBU23082.1"/>
    <property type="molecule type" value="Genomic_DNA"/>
</dbReference>
<keyword evidence="3" id="KW-1185">Reference proteome</keyword>
<dbReference type="Proteomes" id="UP000292082">
    <property type="component" value="Unassembled WGS sequence"/>
</dbReference>
<sequence length="60" mass="6849">MEASSSCLPVFNGGVLQIQRRFEANRLVLYEPLQQQAMPTKQRHRLVAFCLASCSRKLQV</sequence>
<gene>
    <name evidence="2" type="ORF">BD310DRAFT_833048</name>
    <name evidence="1" type="ORF">BD311DRAFT_781936</name>
</gene>
<reference evidence="1 3" key="1">
    <citation type="submission" date="2019-01" db="EMBL/GenBank/DDBJ databases">
        <title>Draft genome sequences of three monokaryotic isolates of the white-rot basidiomycete fungus Dichomitus squalens.</title>
        <authorList>
            <consortium name="DOE Joint Genome Institute"/>
            <person name="Lopez S.C."/>
            <person name="Andreopoulos B."/>
            <person name="Pangilinan J."/>
            <person name="Lipzen A."/>
            <person name="Riley R."/>
            <person name="Ahrendt S."/>
            <person name="Ng V."/>
            <person name="Barry K."/>
            <person name="Daum C."/>
            <person name="Grigoriev I.V."/>
            <person name="Hilden K.S."/>
            <person name="Makela M.R."/>
            <person name="de Vries R.P."/>
        </authorList>
    </citation>
    <scope>NUCLEOTIDE SEQUENCE [LARGE SCALE GENOMIC DNA]</scope>
    <source>
        <strain evidence="2 3">CBS 464.89</strain>
        <strain evidence="1">OM18370.1</strain>
    </source>
</reference>
<dbReference type="EMBL" id="ML145269">
    <property type="protein sequence ID" value="TBU52048.1"/>
    <property type="molecule type" value="Genomic_DNA"/>
</dbReference>
<dbReference type="AlphaFoldDB" id="A0A4Q9NHB0"/>